<accession>A0A3P3XH93</accession>
<dbReference type="Pfam" id="PF13635">
    <property type="entry name" value="DUF4143"/>
    <property type="match status" value="1"/>
</dbReference>
<dbReference type="SUPFAM" id="SSF52540">
    <property type="entry name" value="P-loop containing nucleoside triphosphate hydrolases"/>
    <property type="match status" value="1"/>
</dbReference>
<proteinExistence type="predicted"/>
<evidence type="ECO:0000259" key="2">
    <source>
        <dbReference type="Pfam" id="PF13635"/>
    </source>
</evidence>
<dbReference type="EMBL" id="FWDM01000009">
    <property type="protein sequence ID" value="SLM11039.1"/>
    <property type="molecule type" value="Genomic_DNA"/>
</dbReference>
<reference evidence="3" key="1">
    <citation type="submission" date="2017-02" db="EMBL/GenBank/DDBJ databases">
        <authorList>
            <person name="Regsiter A."/>
            <person name="William W."/>
        </authorList>
    </citation>
    <scope>NUCLEOTIDE SEQUENCE</scope>
    <source>
        <strain evidence="3">Bib</strain>
    </source>
</reference>
<evidence type="ECO:0000313" key="3">
    <source>
        <dbReference type="EMBL" id="SLM11039.1"/>
    </source>
</evidence>
<dbReference type="PANTHER" id="PTHR33295">
    <property type="entry name" value="ATPASE"/>
    <property type="match status" value="1"/>
</dbReference>
<dbReference type="Pfam" id="PF13173">
    <property type="entry name" value="AAA_14"/>
    <property type="match status" value="1"/>
</dbReference>
<feature type="domain" description="DUF4143" evidence="2">
    <location>
        <begin position="216"/>
        <end position="362"/>
    </location>
</feature>
<dbReference type="InterPro" id="IPR041682">
    <property type="entry name" value="AAA_14"/>
</dbReference>
<name>A0A3P3XH93_9SPIR</name>
<dbReference type="InterPro" id="IPR027417">
    <property type="entry name" value="P-loop_NTPase"/>
</dbReference>
<dbReference type="PANTHER" id="PTHR33295:SF20">
    <property type="entry name" value="ATPASE"/>
    <property type="match status" value="1"/>
</dbReference>
<organism evidence="3">
    <name type="scientific">uncultured spirochete</name>
    <dbReference type="NCBI Taxonomy" id="156406"/>
    <lineage>
        <taxon>Bacteria</taxon>
        <taxon>Pseudomonadati</taxon>
        <taxon>Spirochaetota</taxon>
        <taxon>Spirochaetia</taxon>
        <taxon>Spirochaetales</taxon>
        <taxon>environmental samples</taxon>
    </lineage>
</organism>
<sequence length="416" mass="47678">MIQRPLYLEKIRPFMNTDVVKVLTGIRRCGKSVMLELIQQELVQNGIAPSQIIAINFESQALPFPRDIQGAYTYIKAAVAKAAVTATAANGEATRSGRKIYLFLDEIQELEGWERLVNSCMIDFDADIYITGSNATMLSGELATYLGGRYVEIKVYPFSFREVLDMLSAGGSQLSEAEAFRRYLVFGGMPFLYRYAFDDASTLQYLNDLFDSIILKDIAQRNHIRDIDKLKRLILYLVATTGNTFSARSVMDYLKNEKRSISTETIYNYIEYCKEACLIHMVPREDLIGKRLLSTQEKIYLVDHGIREALYGNNQRDINQTLENIVFMELVRRGYEVTIGKQRSLEVDFCARKGGTKVYLQVAYLLADDATVEREFSALETIPDNYPKFVITMDEIDRSRNGIQHYNIRRFLLEAR</sequence>
<dbReference type="InterPro" id="IPR025420">
    <property type="entry name" value="DUF4143"/>
</dbReference>
<dbReference type="AlphaFoldDB" id="A0A3P3XH93"/>
<protein>
    <submittedName>
        <fullName evidence="3">Putative ATPase (AAA+ superfamily)</fullName>
    </submittedName>
</protein>
<gene>
    <name evidence="3" type="ORF">SPIROBIBN47_170009</name>
</gene>
<feature type="domain" description="AAA" evidence="1">
    <location>
        <begin position="20"/>
        <end position="164"/>
    </location>
</feature>
<evidence type="ECO:0000259" key="1">
    <source>
        <dbReference type="Pfam" id="PF13173"/>
    </source>
</evidence>